<dbReference type="PATRIC" id="fig|449659.4.peg.409"/>
<dbReference type="GO" id="GO:0006352">
    <property type="term" value="P:DNA-templated transcription initiation"/>
    <property type="evidence" value="ECO:0007669"/>
    <property type="project" value="InterPro"/>
</dbReference>
<dbReference type="InterPro" id="IPR014284">
    <property type="entry name" value="RNA_pol_sigma-70_dom"/>
</dbReference>
<gene>
    <name evidence="2" type="ORF">IV66_GL000408</name>
</gene>
<evidence type="ECO:0000259" key="1">
    <source>
        <dbReference type="Pfam" id="PF08281"/>
    </source>
</evidence>
<name>A0A0R2LIU4_9LACO</name>
<evidence type="ECO:0000313" key="3">
    <source>
        <dbReference type="Proteomes" id="UP000051886"/>
    </source>
</evidence>
<dbReference type="InterPro" id="IPR013324">
    <property type="entry name" value="RNA_pol_sigma_r3/r4-like"/>
</dbReference>
<accession>A0A0R2LIU4</accession>
<organism evidence="2 3">
    <name type="scientific">Ligilactobacillus pobuzihii</name>
    <dbReference type="NCBI Taxonomy" id="449659"/>
    <lineage>
        <taxon>Bacteria</taxon>
        <taxon>Bacillati</taxon>
        <taxon>Bacillota</taxon>
        <taxon>Bacilli</taxon>
        <taxon>Lactobacillales</taxon>
        <taxon>Lactobacillaceae</taxon>
        <taxon>Ligilactobacillus</taxon>
    </lineage>
</organism>
<dbReference type="STRING" id="449659.IV66_GL000408"/>
<reference evidence="2 3" key="1">
    <citation type="journal article" date="2015" name="Genome Announc.">
        <title>Expanding the biotechnology potential of lactobacilli through comparative genomics of 213 strains and associated genera.</title>
        <authorList>
            <person name="Sun Z."/>
            <person name="Harris H.M."/>
            <person name="McCann A."/>
            <person name="Guo C."/>
            <person name="Argimon S."/>
            <person name="Zhang W."/>
            <person name="Yang X."/>
            <person name="Jeffery I.B."/>
            <person name="Cooney J.C."/>
            <person name="Kagawa T.F."/>
            <person name="Liu W."/>
            <person name="Song Y."/>
            <person name="Salvetti E."/>
            <person name="Wrobel A."/>
            <person name="Rasinkangas P."/>
            <person name="Parkhill J."/>
            <person name="Rea M.C."/>
            <person name="O'Sullivan O."/>
            <person name="Ritari J."/>
            <person name="Douillard F.P."/>
            <person name="Paul Ross R."/>
            <person name="Yang R."/>
            <person name="Briner A.E."/>
            <person name="Felis G.E."/>
            <person name="de Vos W.M."/>
            <person name="Barrangou R."/>
            <person name="Klaenhammer T.R."/>
            <person name="Caufield P.W."/>
            <person name="Cui Y."/>
            <person name="Zhang H."/>
            <person name="O'Toole P.W."/>
        </authorList>
    </citation>
    <scope>NUCLEOTIDE SEQUENCE [LARGE SCALE GENOMIC DNA]</scope>
    <source>
        <strain evidence="2 3">NBRC 103219</strain>
    </source>
</reference>
<dbReference type="Proteomes" id="UP000051886">
    <property type="component" value="Unassembled WGS sequence"/>
</dbReference>
<dbReference type="InterPro" id="IPR013249">
    <property type="entry name" value="RNA_pol_sigma70_r4_t2"/>
</dbReference>
<dbReference type="SUPFAM" id="SSF88659">
    <property type="entry name" value="Sigma3 and sigma4 domains of RNA polymerase sigma factors"/>
    <property type="match status" value="1"/>
</dbReference>
<comment type="caution">
    <text evidence="2">The sequence shown here is derived from an EMBL/GenBank/DDBJ whole genome shotgun (WGS) entry which is preliminary data.</text>
</comment>
<dbReference type="EMBL" id="JQCN01000010">
    <property type="protein sequence ID" value="KRO01335.1"/>
    <property type="molecule type" value="Genomic_DNA"/>
</dbReference>
<dbReference type="NCBIfam" id="TIGR02937">
    <property type="entry name" value="sigma70-ECF"/>
    <property type="match status" value="1"/>
</dbReference>
<dbReference type="OrthoDB" id="2248780at2"/>
<dbReference type="AlphaFoldDB" id="A0A0R2LIU4"/>
<dbReference type="RefSeq" id="WP_017867111.1">
    <property type="nucleotide sequence ID" value="NZ_BJYB01000027.1"/>
</dbReference>
<dbReference type="GO" id="GO:0003677">
    <property type="term" value="F:DNA binding"/>
    <property type="evidence" value="ECO:0007669"/>
    <property type="project" value="InterPro"/>
</dbReference>
<protein>
    <submittedName>
        <fullName evidence="2">Sigma-70 family RNA polymerase sigma factor</fullName>
    </submittedName>
</protein>
<proteinExistence type="predicted"/>
<dbReference type="Pfam" id="PF08281">
    <property type="entry name" value="Sigma70_r4_2"/>
    <property type="match status" value="1"/>
</dbReference>
<feature type="domain" description="RNA polymerase sigma factor 70 region 4 type 2" evidence="1">
    <location>
        <begin position="136"/>
        <end position="175"/>
    </location>
</feature>
<dbReference type="GO" id="GO:0016987">
    <property type="term" value="F:sigma factor activity"/>
    <property type="evidence" value="ECO:0007669"/>
    <property type="project" value="InterPro"/>
</dbReference>
<sequence>MNDEAINYLIENNRIKVIYGVLKKLHVSPLTAYFEDLVVEGELLFIQAYIDYRRQNEELDEKRLMGYAYRKIKWGLLDLLRKEWKQEARIAPPVTDKTGKETEFEQLIMDKNTNLVENYEFWELVREIVMVCSLNERKFLIKRLFYGYSVAEIAQQEGVTRQTVNYWKNRLKQKCRCFFELS</sequence>
<evidence type="ECO:0000313" key="2">
    <source>
        <dbReference type="EMBL" id="KRO01335.1"/>
    </source>
</evidence>
<keyword evidence="3" id="KW-1185">Reference proteome</keyword>